<reference evidence="8" key="1">
    <citation type="journal article" date="2023" name="Microbiol Resour">
        <title>Genome Sequences of Rhodoplanes serenus and Two Thermotolerant Strains, Rhodoplanes tepidamans and 'Rhodoplanes cryptolactis,' Further Refine the Genus.</title>
        <authorList>
            <person name="Rayyan A.A."/>
            <person name="Kyndt J.A."/>
        </authorList>
    </citation>
    <scope>NUCLEOTIDE SEQUENCE</scope>
    <source>
        <strain evidence="8">DSM 9987</strain>
    </source>
</reference>
<dbReference type="RefSeq" id="WP_272777200.1">
    <property type="nucleotide sequence ID" value="NZ_JAQQLI010000015.1"/>
</dbReference>
<evidence type="ECO:0000256" key="1">
    <source>
        <dbReference type="ARBA" id="ARBA00004141"/>
    </source>
</evidence>
<comment type="subcellular location">
    <subcellularLocation>
        <location evidence="1">Membrane</location>
        <topology evidence="1">Multi-pass membrane protein</topology>
    </subcellularLocation>
</comment>
<dbReference type="InterPro" id="IPR012340">
    <property type="entry name" value="NA-bd_OB-fold"/>
</dbReference>
<name>A0ABT5J9M8_RHOTP</name>
<feature type="transmembrane region" description="Helical" evidence="5">
    <location>
        <begin position="28"/>
        <end position="48"/>
    </location>
</feature>
<evidence type="ECO:0000256" key="6">
    <source>
        <dbReference type="SAM" id="SignalP"/>
    </source>
</evidence>
<dbReference type="Pfam" id="PF01957">
    <property type="entry name" value="NfeD"/>
    <property type="match status" value="1"/>
</dbReference>
<protein>
    <submittedName>
        <fullName evidence="8">NfeD family protein</fullName>
    </submittedName>
</protein>
<dbReference type="SUPFAM" id="SSF141322">
    <property type="entry name" value="NfeD domain-like"/>
    <property type="match status" value="1"/>
</dbReference>
<evidence type="ECO:0000256" key="5">
    <source>
        <dbReference type="SAM" id="Phobius"/>
    </source>
</evidence>
<proteinExistence type="predicted"/>
<sequence length="189" mass="18704">MVLSAAFVGAAAALPAVAGPGESSAVAGVLGSWSGYGLAMLGGALIAAELVLPTLGVLGFGGFVLLAAGLLLVFDGPAVTAGLTGPVLAGLAAVLAVYALLAAVVARRAYRHRVVTGDRALVGSEGTVITWTDRAGEVRIHGEVWQARAHGSLAPGSLAPGRTVRIVARHGLTLRVAPAPDPLAQGDPP</sequence>
<feature type="domain" description="NfeD-like C-terminal" evidence="7">
    <location>
        <begin position="120"/>
        <end position="178"/>
    </location>
</feature>
<evidence type="ECO:0000256" key="2">
    <source>
        <dbReference type="ARBA" id="ARBA00022692"/>
    </source>
</evidence>
<feature type="transmembrane region" description="Helical" evidence="5">
    <location>
        <begin position="86"/>
        <end position="106"/>
    </location>
</feature>
<feature type="transmembrane region" description="Helical" evidence="5">
    <location>
        <begin position="55"/>
        <end position="74"/>
    </location>
</feature>
<evidence type="ECO:0000313" key="8">
    <source>
        <dbReference type="EMBL" id="MDC7786355.1"/>
    </source>
</evidence>
<comment type="caution">
    <text evidence="8">The sequence shown here is derived from an EMBL/GenBank/DDBJ whole genome shotgun (WGS) entry which is preliminary data.</text>
</comment>
<evidence type="ECO:0000313" key="9">
    <source>
        <dbReference type="Proteomes" id="UP001165652"/>
    </source>
</evidence>
<dbReference type="InterPro" id="IPR052165">
    <property type="entry name" value="Membrane_assoc_protease"/>
</dbReference>
<feature type="chain" id="PRO_5046862413" evidence="6">
    <location>
        <begin position="19"/>
        <end position="189"/>
    </location>
</feature>
<reference evidence="8" key="2">
    <citation type="submission" date="2023-02" db="EMBL/GenBank/DDBJ databases">
        <authorList>
            <person name="Rayyan A."/>
            <person name="Meyer T."/>
            <person name="Kyndt J.A."/>
        </authorList>
    </citation>
    <scope>NUCLEOTIDE SEQUENCE</scope>
    <source>
        <strain evidence="8">DSM 9987</strain>
    </source>
</reference>
<evidence type="ECO:0000256" key="4">
    <source>
        <dbReference type="ARBA" id="ARBA00023136"/>
    </source>
</evidence>
<keyword evidence="2 5" id="KW-0812">Transmembrane</keyword>
<dbReference type="Gene3D" id="2.40.50.140">
    <property type="entry name" value="Nucleic acid-binding proteins"/>
    <property type="match status" value="1"/>
</dbReference>
<dbReference type="EMBL" id="JAQQLI010000015">
    <property type="protein sequence ID" value="MDC7786355.1"/>
    <property type="molecule type" value="Genomic_DNA"/>
</dbReference>
<evidence type="ECO:0000256" key="3">
    <source>
        <dbReference type="ARBA" id="ARBA00022989"/>
    </source>
</evidence>
<dbReference type="PANTHER" id="PTHR33507">
    <property type="entry name" value="INNER MEMBRANE PROTEIN YBBJ"/>
    <property type="match status" value="1"/>
</dbReference>
<accession>A0ABT5J9M8</accession>
<feature type="signal peptide" evidence="6">
    <location>
        <begin position="1"/>
        <end position="18"/>
    </location>
</feature>
<gene>
    <name evidence="8" type="ORF">PQJ73_11750</name>
</gene>
<keyword evidence="3 5" id="KW-1133">Transmembrane helix</keyword>
<dbReference type="InterPro" id="IPR002810">
    <property type="entry name" value="NfeD-like_C"/>
</dbReference>
<organism evidence="8 9">
    <name type="scientific">Rhodoplanes tepidamans</name>
    <name type="common">Rhodoplanes cryptolactis</name>
    <dbReference type="NCBI Taxonomy" id="200616"/>
    <lineage>
        <taxon>Bacteria</taxon>
        <taxon>Pseudomonadati</taxon>
        <taxon>Pseudomonadota</taxon>
        <taxon>Alphaproteobacteria</taxon>
        <taxon>Hyphomicrobiales</taxon>
        <taxon>Nitrobacteraceae</taxon>
        <taxon>Rhodoplanes</taxon>
    </lineage>
</organism>
<keyword evidence="6" id="KW-0732">Signal</keyword>
<keyword evidence="9" id="KW-1185">Reference proteome</keyword>
<keyword evidence="4 5" id="KW-0472">Membrane</keyword>
<evidence type="ECO:0000259" key="7">
    <source>
        <dbReference type="Pfam" id="PF01957"/>
    </source>
</evidence>
<dbReference type="Proteomes" id="UP001165652">
    <property type="component" value="Unassembled WGS sequence"/>
</dbReference>